<keyword evidence="6" id="KW-1185">Reference proteome</keyword>
<dbReference type="GO" id="GO:0003678">
    <property type="term" value="F:DNA helicase activity"/>
    <property type="evidence" value="ECO:0007669"/>
    <property type="project" value="InterPro"/>
</dbReference>
<dbReference type="SMART" id="SM00488">
    <property type="entry name" value="DEXDc2"/>
    <property type="match status" value="1"/>
</dbReference>
<dbReference type="GO" id="GO:0016818">
    <property type="term" value="F:hydrolase activity, acting on acid anhydrides, in phosphorus-containing anhydrides"/>
    <property type="evidence" value="ECO:0007669"/>
    <property type="project" value="InterPro"/>
</dbReference>
<dbReference type="GO" id="GO:0005634">
    <property type="term" value="C:nucleus"/>
    <property type="evidence" value="ECO:0007669"/>
    <property type="project" value="TreeGrafter"/>
</dbReference>
<dbReference type="InterPro" id="IPR027417">
    <property type="entry name" value="P-loop_NTPase"/>
</dbReference>
<dbReference type="InterPro" id="IPR006554">
    <property type="entry name" value="Helicase-like_DEXD_c2"/>
</dbReference>
<dbReference type="EMBL" id="CAXKWB010025415">
    <property type="protein sequence ID" value="CAL4128128.1"/>
    <property type="molecule type" value="Genomic_DNA"/>
</dbReference>
<dbReference type="PANTHER" id="PTHR11472">
    <property type="entry name" value="DNA REPAIR DEAD HELICASE RAD3/XP-D SUBFAMILY MEMBER"/>
    <property type="match status" value="1"/>
</dbReference>
<dbReference type="AlphaFoldDB" id="A0AAV2RL13"/>
<dbReference type="PROSITE" id="PS51193">
    <property type="entry name" value="HELICASE_ATP_BIND_2"/>
    <property type="match status" value="1"/>
</dbReference>
<keyword evidence="2" id="KW-0378">Hydrolase</keyword>
<name>A0AAV2RL13_MEGNR</name>
<reference evidence="5 6" key="1">
    <citation type="submission" date="2024-05" db="EMBL/GenBank/DDBJ databases">
        <authorList>
            <person name="Wallberg A."/>
        </authorList>
    </citation>
    <scope>NUCLEOTIDE SEQUENCE [LARGE SCALE GENOMIC DNA]</scope>
</reference>
<evidence type="ECO:0000256" key="1">
    <source>
        <dbReference type="ARBA" id="ARBA00022741"/>
    </source>
</evidence>
<keyword evidence="1" id="KW-0547">Nucleotide-binding</keyword>
<organism evidence="5 6">
    <name type="scientific">Meganyctiphanes norvegica</name>
    <name type="common">Northern krill</name>
    <name type="synonym">Thysanopoda norvegica</name>
    <dbReference type="NCBI Taxonomy" id="48144"/>
    <lineage>
        <taxon>Eukaryota</taxon>
        <taxon>Metazoa</taxon>
        <taxon>Ecdysozoa</taxon>
        <taxon>Arthropoda</taxon>
        <taxon>Crustacea</taxon>
        <taxon>Multicrustacea</taxon>
        <taxon>Malacostraca</taxon>
        <taxon>Eumalacostraca</taxon>
        <taxon>Eucarida</taxon>
        <taxon>Euphausiacea</taxon>
        <taxon>Euphausiidae</taxon>
        <taxon>Meganyctiphanes</taxon>
    </lineage>
</organism>
<dbReference type="GO" id="GO:0045951">
    <property type="term" value="P:positive regulation of mitotic recombination"/>
    <property type="evidence" value="ECO:0007669"/>
    <property type="project" value="TreeGrafter"/>
</dbReference>
<dbReference type="GO" id="GO:0005524">
    <property type="term" value="F:ATP binding"/>
    <property type="evidence" value="ECO:0007669"/>
    <property type="project" value="UniProtKB-KW"/>
</dbReference>
<dbReference type="GO" id="GO:0006366">
    <property type="term" value="P:transcription by RNA polymerase II"/>
    <property type="evidence" value="ECO:0007669"/>
    <property type="project" value="TreeGrafter"/>
</dbReference>
<evidence type="ECO:0000256" key="2">
    <source>
        <dbReference type="ARBA" id="ARBA00022801"/>
    </source>
</evidence>
<evidence type="ECO:0000256" key="3">
    <source>
        <dbReference type="ARBA" id="ARBA00022840"/>
    </source>
</evidence>
<evidence type="ECO:0000313" key="6">
    <source>
        <dbReference type="Proteomes" id="UP001497623"/>
    </source>
</evidence>
<sequence>MPKLDVDGLQVFFPYEFIYPEQYSYMLDLKRAIDAKGHCLLEMPSGTGKTITLLALIVSYLRAHPQHLSKLIYCSRTIPEIEKIIWHLGLIFLSNFSEKNFNLENSDCVGSAITGHRKLVFICKEINKNRKIRFIQEGCKGAQTYYGVKNQPLSDAILAGSEFLTKFVIFFRFITTIAEVYRTNDLWYFRNIGGWCVYSDAVDLVTGPVMTCDILVCAAYCVLDERVPQMPLREMKQSL</sequence>
<dbReference type="SUPFAM" id="SSF52540">
    <property type="entry name" value="P-loop containing nucleoside triphosphate hydrolases"/>
    <property type="match status" value="1"/>
</dbReference>
<evidence type="ECO:0000313" key="5">
    <source>
        <dbReference type="EMBL" id="CAL4128128.1"/>
    </source>
</evidence>
<dbReference type="Gene3D" id="3.40.50.300">
    <property type="entry name" value="P-loop containing nucleotide triphosphate hydrolases"/>
    <property type="match status" value="1"/>
</dbReference>
<comment type="caution">
    <text evidence="5">The sequence shown here is derived from an EMBL/GenBank/DDBJ whole genome shotgun (WGS) entry which is preliminary data.</text>
</comment>
<dbReference type="Proteomes" id="UP001497623">
    <property type="component" value="Unassembled WGS sequence"/>
</dbReference>
<dbReference type="InterPro" id="IPR045028">
    <property type="entry name" value="DinG/Rad3-like"/>
</dbReference>
<dbReference type="GO" id="GO:0003684">
    <property type="term" value="F:damaged DNA binding"/>
    <property type="evidence" value="ECO:0007669"/>
    <property type="project" value="TreeGrafter"/>
</dbReference>
<protein>
    <recommendedName>
        <fullName evidence="4">Helicase ATP-binding domain-containing protein</fullName>
    </recommendedName>
</protein>
<keyword evidence="3" id="KW-0067">ATP-binding</keyword>
<dbReference type="PANTHER" id="PTHR11472:SF1">
    <property type="entry name" value="GENERAL TRANSCRIPTION AND DNA REPAIR FACTOR IIH HELICASE SUBUNIT XPD"/>
    <property type="match status" value="1"/>
</dbReference>
<gene>
    <name evidence="5" type="ORF">MNOR_LOCUS25977</name>
</gene>
<evidence type="ECO:0000259" key="4">
    <source>
        <dbReference type="PROSITE" id="PS51193"/>
    </source>
</evidence>
<feature type="domain" description="Helicase ATP-binding" evidence="4">
    <location>
        <begin position="8"/>
        <end position="239"/>
    </location>
</feature>
<accession>A0AAV2RL13</accession>
<proteinExistence type="predicted"/>
<dbReference type="InterPro" id="IPR014013">
    <property type="entry name" value="Helic_SF1/SF2_ATP-bd_DinG/Rad3"/>
</dbReference>